<evidence type="ECO:0000259" key="4">
    <source>
        <dbReference type="Pfam" id="PF00534"/>
    </source>
</evidence>
<dbReference type="Pfam" id="PF13579">
    <property type="entry name" value="Glyco_trans_4_4"/>
    <property type="match status" value="1"/>
</dbReference>
<organism evidence="7 8">
    <name type="scientific">Zhihengliuella halotolerans</name>
    <dbReference type="NCBI Taxonomy" id="370736"/>
    <lineage>
        <taxon>Bacteria</taxon>
        <taxon>Bacillati</taxon>
        <taxon>Actinomycetota</taxon>
        <taxon>Actinomycetes</taxon>
        <taxon>Micrococcales</taxon>
        <taxon>Micrococcaceae</taxon>
        <taxon>Zhihengliuella</taxon>
    </lineage>
</organism>
<dbReference type="Pfam" id="PF13524">
    <property type="entry name" value="Glyco_trans_1_2"/>
    <property type="match status" value="1"/>
</dbReference>
<dbReference type="InterPro" id="IPR001296">
    <property type="entry name" value="Glyco_trans_1"/>
</dbReference>
<evidence type="ECO:0000256" key="1">
    <source>
        <dbReference type="ARBA" id="ARBA00021292"/>
    </source>
</evidence>
<dbReference type="InterPro" id="IPR055259">
    <property type="entry name" value="YkvP/CgeB_Glyco_trans-like"/>
</dbReference>
<reference evidence="7 8" key="1">
    <citation type="submission" date="2019-02" db="EMBL/GenBank/DDBJ databases">
        <title>Sequencing the genomes of 1000 actinobacteria strains.</title>
        <authorList>
            <person name="Klenk H.-P."/>
        </authorList>
    </citation>
    <scope>NUCLEOTIDE SEQUENCE [LARGE SCALE GENOMIC DNA]</scope>
    <source>
        <strain evidence="7 8">DSM 17364</strain>
    </source>
</reference>
<feature type="domain" description="Glycosyl transferase family 1" evidence="4">
    <location>
        <begin position="269"/>
        <end position="436"/>
    </location>
</feature>
<evidence type="ECO:0000256" key="2">
    <source>
        <dbReference type="ARBA" id="ARBA00022676"/>
    </source>
</evidence>
<dbReference type="Proteomes" id="UP000292685">
    <property type="component" value="Unassembled WGS sequence"/>
</dbReference>
<evidence type="ECO:0000259" key="5">
    <source>
        <dbReference type="Pfam" id="PF13524"/>
    </source>
</evidence>
<dbReference type="InterPro" id="IPR050194">
    <property type="entry name" value="Glycosyltransferase_grp1"/>
</dbReference>
<evidence type="ECO:0000259" key="6">
    <source>
        <dbReference type="Pfam" id="PF13579"/>
    </source>
</evidence>
<comment type="caution">
    <text evidence="7">The sequence shown here is derived from an EMBL/GenBank/DDBJ whole genome shotgun (WGS) entry which is preliminary data.</text>
</comment>
<protein>
    <recommendedName>
        <fullName evidence="1">D-inositol 3-phosphate glycosyltransferase</fullName>
    </recommendedName>
</protein>
<dbReference type="CDD" id="cd03801">
    <property type="entry name" value="GT4_PimA-like"/>
    <property type="match status" value="1"/>
</dbReference>
<dbReference type="PANTHER" id="PTHR45947">
    <property type="entry name" value="SULFOQUINOVOSYL TRANSFERASE SQD2"/>
    <property type="match status" value="1"/>
</dbReference>
<evidence type="ECO:0000313" key="8">
    <source>
        <dbReference type="Proteomes" id="UP000292685"/>
    </source>
</evidence>
<dbReference type="InterPro" id="IPR028098">
    <property type="entry name" value="Glyco_trans_4-like_N"/>
</dbReference>
<accession>A0A4Q8ABS2</accession>
<dbReference type="GO" id="GO:0016757">
    <property type="term" value="F:glycosyltransferase activity"/>
    <property type="evidence" value="ECO:0007669"/>
    <property type="project" value="UniProtKB-KW"/>
</dbReference>
<dbReference type="PANTHER" id="PTHR45947:SF3">
    <property type="entry name" value="SULFOQUINOVOSYL TRANSFERASE SQD2"/>
    <property type="match status" value="1"/>
</dbReference>
<dbReference type="SUPFAM" id="SSF53756">
    <property type="entry name" value="UDP-Glycosyltransferase/glycogen phosphorylase"/>
    <property type="match status" value="2"/>
</dbReference>
<dbReference type="Pfam" id="PF00534">
    <property type="entry name" value="Glycos_transf_1"/>
    <property type="match status" value="1"/>
</dbReference>
<feature type="domain" description="Spore protein YkvP/CgeB glycosyl transferase-like" evidence="5">
    <location>
        <begin position="670"/>
        <end position="800"/>
    </location>
</feature>
<sequence>MRMQEEDLPDGPAFTLTDRDRSFMGQVYGFARFVGQLPFIPPRSATPGYQPIHQRLMYCAHSTGEFNSNGYSTRTSGLVNGLAANGEDVFVAARPGYPWDSKTTGPSLKPKRSSRGHNGVQHIYNPGPNLARTPLDVYLHQAADIYVREAMLNRPALIHSASNYFTALPALLAARRLGVPFVYEVRGLWEITEAASKGTGWTETEKFGIARDLEALVAREADQVLAITEEVRDELIRRGVSTDRIQLVPNAADPAKFVPVSRDRWLASKLGIQPEHFVIGYAGSMVPYEGLDVLVDAFAKFAADNDEARLLLVGDGASFESLKGQVRDLGLSEKVLFTGRVESDEIPRYLSLFDVAPCPRISNLVTEMVSPLKPLEAMAAGIAVVGSDVAPLKHLLGEDGRRGLLFEAGNAEALAEKLAELFEDESLRADIGRTARWWAVHERSWTAVAERVAAAHEPLLAAVETGATEHGRESDGDRPLSTMRVGIIADEFTTTSLDAECTLIRMDRESWQQQLDAEPIDALLVESAWEGNGGQWRRGVGFYSDEEFESLASLLAACGDRGIPTIFWNKEDPVHIGRFVRTAGHFDHVFTTDADCIPRYAAEPGQRAKSIAALPFFAQPLLHNPTPSQREYAHSVAYGGSYYGDRYPDRSKELARILGEVAEHGLTIYDRQVNHPGSPYQFPGSLSKYVRGGLSYPEMVEAYKAHPVHVNVNSVAKSPTMFSRRVMELAACGTPVITGSGMGVPTFFAPHLPLATSPEAAGLLANYWLKNEAGRNHDAWTLHRLVYRAHLAGHRLALMLRTAGIPVSAPVLNDYALTVDDASSSTASAVLRQTHRPAAVVVPEDADRSGAAVLEGAGIQVVTDVPDGVPAAGFGAYLNDELLGEDLSRGAWLSAVAQQDGAGTVQVSDSDLDRPGLALLNEGSARSDRPWLGAAPVEGEAVALLRRALAVPRLEEVEGPESDHDEVDGPRTVLIAGHDLKFAGQLIDRLRGRGHTILIDEWQDHGKHDPETSYGLLEQADVVFCEWSLGNAEWYAKNVKKRQRLVARFHSQELFTPYPERTQLGRIDQTVFVGRLVEQMATTRYNYAEASTRVVPNAVDEAYFDADKTQDARFNLGLVGIVPQQKHLDRALDVLAELRSRDDRFQLFVKGRTPEDYPWMLKREREMAYYDAQRARIENDPNLRGAVHFDGHGDDMGEWYRKIGVVLSVSDFESFHLTLADGGASGALPVSLAWPGAEEIYPESWLHLTTDGMASTIATVAGDEESYQRASADAREYCRRFAASLVLDQLETLVMGAGD</sequence>
<proteinExistence type="predicted"/>
<keyword evidence="3 7" id="KW-0808">Transferase</keyword>
<dbReference type="Gene3D" id="3.40.50.2000">
    <property type="entry name" value="Glycogen Phosphorylase B"/>
    <property type="match status" value="3"/>
</dbReference>
<evidence type="ECO:0000256" key="3">
    <source>
        <dbReference type="ARBA" id="ARBA00022679"/>
    </source>
</evidence>
<gene>
    <name evidence="7" type="ORF">EV380_1139</name>
</gene>
<dbReference type="EMBL" id="SHLA01000001">
    <property type="protein sequence ID" value="RZU61568.1"/>
    <property type="molecule type" value="Genomic_DNA"/>
</dbReference>
<keyword evidence="2" id="KW-0328">Glycosyltransferase</keyword>
<feature type="domain" description="Glycosyltransferase subfamily 4-like N-terminal" evidence="6">
    <location>
        <begin position="69"/>
        <end position="250"/>
    </location>
</feature>
<keyword evidence="8" id="KW-1185">Reference proteome</keyword>
<name>A0A4Q8ABS2_9MICC</name>
<dbReference type="CDD" id="cd03794">
    <property type="entry name" value="GT4_WbuB-like"/>
    <property type="match status" value="1"/>
</dbReference>
<dbReference type="GO" id="GO:1901137">
    <property type="term" value="P:carbohydrate derivative biosynthetic process"/>
    <property type="evidence" value="ECO:0007669"/>
    <property type="project" value="UniProtKB-ARBA"/>
</dbReference>
<evidence type="ECO:0000313" key="7">
    <source>
        <dbReference type="EMBL" id="RZU61568.1"/>
    </source>
</evidence>